<feature type="region of interest" description="Disordered" evidence="6">
    <location>
        <begin position="1"/>
        <end position="322"/>
    </location>
</feature>
<dbReference type="PANTHER" id="PTHR21535">
    <property type="entry name" value="MAGNESIUM AND COBALT TRANSPORT PROTEIN/MITOCHONDRIAL IMPORT INNER MEMBRANE TRANSLOCASE SUBUNIT TIM8"/>
    <property type="match status" value="1"/>
</dbReference>
<reference evidence="8" key="1">
    <citation type="submission" date="2022-07" db="EMBL/GenBank/DDBJ databases">
        <title>Phylogenomic reconstructions and comparative analyses of Kickxellomycotina fungi.</title>
        <authorList>
            <person name="Reynolds N.K."/>
            <person name="Stajich J.E."/>
            <person name="Barry K."/>
            <person name="Grigoriev I.V."/>
            <person name="Crous P."/>
            <person name="Smith M.E."/>
        </authorList>
    </citation>
    <scope>NUCLEOTIDE SEQUENCE</scope>
    <source>
        <strain evidence="8">RSA 861</strain>
    </source>
</reference>
<comment type="subcellular location">
    <subcellularLocation>
        <location evidence="1">Membrane</location>
        <topology evidence="1">Multi-pass membrane protein</topology>
    </subcellularLocation>
</comment>
<proteinExistence type="inferred from homology"/>
<gene>
    <name evidence="8" type="primary">MNR2_3</name>
    <name evidence="8" type="ORF">IWQ60_003695</name>
</gene>
<evidence type="ECO:0000256" key="5">
    <source>
        <dbReference type="ARBA" id="ARBA00023136"/>
    </source>
</evidence>
<evidence type="ECO:0000256" key="6">
    <source>
        <dbReference type="SAM" id="MobiDB-lite"/>
    </source>
</evidence>
<comment type="caution">
    <text evidence="8">The sequence shown here is derived from an EMBL/GenBank/DDBJ whole genome shotgun (WGS) entry which is preliminary data.</text>
</comment>
<dbReference type="OrthoDB" id="29879at2759"/>
<protein>
    <submittedName>
        <fullName evidence="8">CorA metal ion transporter</fullName>
    </submittedName>
</protein>
<evidence type="ECO:0000256" key="4">
    <source>
        <dbReference type="ARBA" id="ARBA00022989"/>
    </source>
</evidence>
<dbReference type="SUPFAM" id="SSF144083">
    <property type="entry name" value="Magnesium transport protein CorA, transmembrane region"/>
    <property type="match status" value="1"/>
</dbReference>
<evidence type="ECO:0000313" key="9">
    <source>
        <dbReference type="Proteomes" id="UP001150569"/>
    </source>
</evidence>
<feature type="region of interest" description="Disordered" evidence="6">
    <location>
        <begin position="377"/>
        <end position="400"/>
    </location>
</feature>
<dbReference type="PANTHER" id="PTHR21535:SF51">
    <property type="entry name" value="MANGANESE RESISTANCE PROTEIN MNR2"/>
    <property type="match status" value="1"/>
</dbReference>
<dbReference type="GO" id="GO:0010961">
    <property type="term" value="P:intracellular magnesium ion homeostasis"/>
    <property type="evidence" value="ECO:0007669"/>
    <property type="project" value="TreeGrafter"/>
</dbReference>
<feature type="compositionally biased region" description="Basic residues" evidence="6">
    <location>
        <begin position="74"/>
        <end position="89"/>
    </location>
</feature>
<dbReference type="Gene3D" id="1.20.58.340">
    <property type="entry name" value="Magnesium transport protein CorA, transmembrane region"/>
    <property type="match status" value="2"/>
</dbReference>
<evidence type="ECO:0000256" key="7">
    <source>
        <dbReference type="SAM" id="Phobius"/>
    </source>
</evidence>
<feature type="compositionally biased region" description="Polar residues" evidence="6">
    <location>
        <begin position="146"/>
        <end position="158"/>
    </location>
</feature>
<evidence type="ECO:0000256" key="1">
    <source>
        <dbReference type="ARBA" id="ARBA00004141"/>
    </source>
</evidence>
<dbReference type="InterPro" id="IPR044089">
    <property type="entry name" value="Alr1-like"/>
</dbReference>
<evidence type="ECO:0000313" key="8">
    <source>
        <dbReference type="EMBL" id="KAJ1926552.1"/>
    </source>
</evidence>
<dbReference type="Proteomes" id="UP001150569">
    <property type="component" value="Unassembled WGS sequence"/>
</dbReference>
<evidence type="ECO:0000256" key="2">
    <source>
        <dbReference type="ARBA" id="ARBA00009765"/>
    </source>
</evidence>
<dbReference type="Pfam" id="PF01544">
    <property type="entry name" value="CorA"/>
    <property type="match status" value="1"/>
</dbReference>
<comment type="similarity">
    <text evidence="2">Belongs to the CorA metal ion transporter (MIT) (TC 1.A.35) family.</text>
</comment>
<dbReference type="InterPro" id="IPR002523">
    <property type="entry name" value="MgTranspt_CorA/ZnTranspt_ZntB"/>
</dbReference>
<dbReference type="InterPro" id="IPR045861">
    <property type="entry name" value="CorA_cytoplasmic_dom"/>
</dbReference>
<dbReference type="SUPFAM" id="SSF143865">
    <property type="entry name" value="CorA soluble domain-like"/>
    <property type="match status" value="1"/>
</dbReference>
<accession>A0A9W8ACD6</accession>
<name>A0A9W8ACD6_9FUNG</name>
<keyword evidence="3 7" id="KW-0812">Transmembrane</keyword>
<dbReference type="Gene3D" id="3.30.460.20">
    <property type="entry name" value="CorA soluble domain-like"/>
    <property type="match status" value="1"/>
</dbReference>
<dbReference type="InterPro" id="IPR045863">
    <property type="entry name" value="CorA_TM1_TM2"/>
</dbReference>
<dbReference type="AlphaFoldDB" id="A0A9W8ACD6"/>
<feature type="compositionally biased region" description="Basic residues" evidence="6">
    <location>
        <begin position="1"/>
        <end position="18"/>
    </location>
</feature>
<dbReference type="GO" id="GO:0015095">
    <property type="term" value="F:magnesium ion transmembrane transporter activity"/>
    <property type="evidence" value="ECO:0007669"/>
    <property type="project" value="InterPro"/>
</dbReference>
<sequence length="883" mass="96829">MPSSKHNRRPAKAQRSKSSRNGSHSQAGPAADETQPLLSRKPPTYAAQAGSRASGDDTDHSVGRHSKAPSAHSTQRRRHVYRATSSHRRTSSEEGGAGETASCRDPSQPPSATAPSEMPSSVPVGYEEHRGTYFDYLSHIRRHSSHPSLADQSPTQHPSPGRGSDEFSAAGPVRHLDGRPPLITSTFPSDPLLRKRTHPKRQFWSRAEALRSASQEEERTTTGEGHSQDATAEGATPDDRGLVFTCHPRIGSSSSSTTPKDAGTATSSVGDDTSPVTRRTSPDLTQRDRSSPPPTISVSASTANPLHINVAGAPPTSLRYPTDSPLPMRNASAVPSTFKPPAIPGYHPTARLNESGHLGLGGADRSPLTGPALARAGPVAREPPQSPGVQGRFVNPSDWRHGETAPIGAYARVRSRLTNGYLSDTSGGPVARPSSAVFVPLSNHAGPDCGRGLPNGVRARLDEGPDWKAIHYFSEHGELPPHATPRHSHSGPSYPLPVNGLDGEPLTTLNSHFSELWDDVPDDSYVDDEAFLDPCYRFTFFSPNFGTIRARELFDLQTDEHSLEDLLTSAKGCFWIDVLAPEPRDMALLARFFKIHPLTAEDILTQDAREKCETFRNYYFTSFRTFEMDPSNEGYMDPLSMYMVVFKEGILSFHNHTNPHPRNVLRRIQQMMDVPAITPDWINYALIDDITDHFQPVMRLVEHEVDTVDELVLILNESEQSDMLRRIGLARKTVISLLRLLTSKPDVVRSLMKRFESQHSLSGTSLNMNDTGLYLGDILDHLVTMLQNSNHYEAILSRSHANYLAQISFEITQASNRTNDVVAKLSALASILVPLNLVTGLWGMNVPVPGQESGDLFWFHAIVITLMVGAFVVIVLSRRMGIL</sequence>
<organism evidence="8 9">
    <name type="scientific">Tieghemiomyces parasiticus</name>
    <dbReference type="NCBI Taxonomy" id="78921"/>
    <lineage>
        <taxon>Eukaryota</taxon>
        <taxon>Fungi</taxon>
        <taxon>Fungi incertae sedis</taxon>
        <taxon>Zoopagomycota</taxon>
        <taxon>Kickxellomycotina</taxon>
        <taxon>Dimargaritomycetes</taxon>
        <taxon>Dimargaritales</taxon>
        <taxon>Dimargaritaceae</taxon>
        <taxon>Tieghemiomyces</taxon>
    </lineage>
</organism>
<keyword evidence="9" id="KW-1185">Reference proteome</keyword>
<keyword evidence="4 7" id="KW-1133">Transmembrane helix</keyword>
<dbReference type="CDD" id="cd12829">
    <property type="entry name" value="Alr1p-like"/>
    <property type="match status" value="1"/>
</dbReference>
<feature type="compositionally biased region" description="Polar residues" evidence="6">
    <location>
        <begin position="251"/>
        <end position="284"/>
    </location>
</feature>
<dbReference type="GO" id="GO:0016020">
    <property type="term" value="C:membrane"/>
    <property type="evidence" value="ECO:0007669"/>
    <property type="project" value="UniProtKB-SubCell"/>
</dbReference>
<feature type="compositionally biased region" description="Basic residues" evidence="6">
    <location>
        <begin position="194"/>
        <end position="203"/>
    </location>
</feature>
<evidence type="ECO:0000256" key="3">
    <source>
        <dbReference type="ARBA" id="ARBA00022692"/>
    </source>
</evidence>
<keyword evidence="5 7" id="KW-0472">Membrane</keyword>
<dbReference type="EMBL" id="JANBPT010000163">
    <property type="protein sequence ID" value="KAJ1926552.1"/>
    <property type="molecule type" value="Genomic_DNA"/>
</dbReference>
<feature type="transmembrane region" description="Helical" evidence="7">
    <location>
        <begin position="856"/>
        <end position="876"/>
    </location>
</feature>